<accession>A0A6G9ZZT4</accession>
<reference evidence="1" key="1">
    <citation type="submission" date="2020-02" db="EMBL/GenBank/DDBJ databases">
        <authorList>
            <person name="Hu X."/>
            <person name="Yuan Z."/>
            <person name="Cheng J."/>
            <person name="Geng P."/>
        </authorList>
    </citation>
    <scope>NUCLEOTIDE SEQUENCE</scope>
    <source>
        <strain evidence="1">SSII-1</strain>
        <plasmid evidence="1">pSSII-1</plasmid>
    </source>
</reference>
<dbReference type="EMBL" id="MT075580">
    <property type="protein sequence ID" value="QIS31231.1"/>
    <property type="molecule type" value="Genomic_DNA"/>
</dbReference>
<sequence length="143" mass="16863">MGSMKINKSESSVSKVQSNEIAPNTLFINIEDDSLKDNPLILVFYQFSIGGIIPLSPLRAKFFLDSGDVIKWFYMTTKEIIYVNKIKVDYKEHRIKFPTNKIIEADFFEGVIFEFEKEKHRDKLISLLESAYYTFEKEHRYLF</sequence>
<geneLocation type="plasmid" evidence="1">
    <name>pSSII-1</name>
</geneLocation>
<evidence type="ECO:0000313" key="1">
    <source>
        <dbReference type="EMBL" id="QIS31231.1"/>
    </source>
</evidence>
<name>A0A6G9ZZT4_LYSSH</name>
<keyword evidence="1" id="KW-0614">Plasmid</keyword>
<organism evidence="1">
    <name type="scientific">Lysinibacillus sphaericus</name>
    <name type="common">Bacillus sphaericus</name>
    <dbReference type="NCBI Taxonomy" id="1421"/>
    <lineage>
        <taxon>Bacteria</taxon>
        <taxon>Bacillati</taxon>
        <taxon>Bacillota</taxon>
        <taxon>Bacilli</taxon>
        <taxon>Bacillales</taxon>
        <taxon>Bacillaceae</taxon>
        <taxon>Lysinibacillus</taxon>
    </lineage>
</organism>
<dbReference type="RefSeq" id="WP_031417313.1">
    <property type="nucleotide sequence ID" value="NZ_CP064071.1"/>
</dbReference>
<protein>
    <submittedName>
        <fullName evidence="1">Uncharacterized protein</fullName>
    </submittedName>
</protein>
<proteinExistence type="predicted"/>
<dbReference type="AlphaFoldDB" id="A0A6G9ZZT4"/>